<evidence type="ECO:0000313" key="1">
    <source>
        <dbReference type="EMBL" id="ETV67329.1"/>
    </source>
</evidence>
<dbReference type="RefSeq" id="XP_009843144.1">
    <property type="nucleotide sequence ID" value="XM_009844842.1"/>
</dbReference>
<dbReference type="PANTHER" id="PTHR47169">
    <property type="entry name" value="OS01G0541250 PROTEIN"/>
    <property type="match status" value="1"/>
</dbReference>
<dbReference type="RefSeq" id="XP_009843145.1">
    <property type="nucleotide sequence ID" value="XM_009844843.1"/>
</dbReference>
<dbReference type="OrthoDB" id="127170at2759"/>
<dbReference type="EMBL" id="KI913199">
    <property type="protein sequence ID" value="ETV67329.1"/>
    <property type="molecule type" value="Genomic_DNA"/>
</dbReference>
<gene>
    <name evidence="1" type="ORF">H257_16417</name>
</gene>
<sequence length="138" mass="15703">MYDYVHVDEILFDLTKVKRRYYVYDDEVLALRSIKSKSFITKVMFLAAVARPRYDYGRKQAFDGKIGVWPFVTKAAAARASKNRPKGTILTVPLTVNCNVYEDVVLEKLVPAIKSKFQEAPKGKGALSNKTMQVHINE</sequence>
<dbReference type="VEuPathDB" id="FungiDB:H257_16417"/>
<accession>W4FKG3</accession>
<dbReference type="Gene3D" id="3.30.420.10">
    <property type="entry name" value="Ribonuclease H-like superfamily/Ribonuclease H"/>
    <property type="match status" value="1"/>
</dbReference>
<dbReference type="GeneID" id="20818413"/>
<dbReference type="InterPro" id="IPR036397">
    <property type="entry name" value="RNaseH_sf"/>
</dbReference>
<dbReference type="AlphaFoldDB" id="W4FKG3"/>
<organism evidence="1">
    <name type="scientific">Aphanomyces astaci</name>
    <name type="common">Crayfish plague agent</name>
    <dbReference type="NCBI Taxonomy" id="112090"/>
    <lineage>
        <taxon>Eukaryota</taxon>
        <taxon>Sar</taxon>
        <taxon>Stramenopiles</taxon>
        <taxon>Oomycota</taxon>
        <taxon>Saprolegniomycetes</taxon>
        <taxon>Saprolegniales</taxon>
        <taxon>Verrucalvaceae</taxon>
        <taxon>Aphanomyces</taxon>
    </lineage>
</organism>
<proteinExistence type="predicted"/>
<reference evidence="1" key="1">
    <citation type="submission" date="2013-12" db="EMBL/GenBank/DDBJ databases">
        <title>The Genome Sequence of Aphanomyces astaci APO3.</title>
        <authorList>
            <consortium name="The Broad Institute Genomics Platform"/>
            <person name="Russ C."/>
            <person name="Tyler B."/>
            <person name="van West P."/>
            <person name="Dieguez-Uribeondo J."/>
            <person name="Young S.K."/>
            <person name="Zeng Q."/>
            <person name="Gargeya S."/>
            <person name="Fitzgerald M."/>
            <person name="Abouelleil A."/>
            <person name="Alvarado L."/>
            <person name="Chapman S.B."/>
            <person name="Gainer-Dewar J."/>
            <person name="Goldberg J."/>
            <person name="Griggs A."/>
            <person name="Gujja S."/>
            <person name="Hansen M."/>
            <person name="Howarth C."/>
            <person name="Imamovic A."/>
            <person name="Ireland A."/>
            <person name="Larimer J."/>
            <person name="McCowan C."/>
            <person name="Murphy C."/>
            <person name="Pearson M."/>
            <person name="Poon T.W."/>
            <person name="Priest M."/>
            <person name="Roberts A."/>
            <person name="Saif S."/>
            <person name="Shea T."/>
            <person name="Sykes S."/>
            <person name="Wortman J."/>
            <person name="Nusbaum C."/>
            <person name="Birren B."/>
        </authorList>
    </citation>
    <scope>NUCLEOTIDE SEQUENCE [LARGE SCALE GENOMIC DNA]</scope>
    <source>
        <strain evidence="1">APO3</strain>
    </source>
</reference>
<dbReference type="GO" id="GO:0003676">
    <property type="term" value="F:nucleic acid binding"/>
    <property type="evidence" value="ECO:0007669"/>
    <property type="project" value="InterPro"/>
</dbReference>
<dbReference type="EMBL" id="KI913199">
    <property type="protein sequence ID" value="ETV67330.1"/>
    <property type="molecule type" value="Genomic_DNA"/>
</dbReference>
<protein>
    <submittedName>
        <fullName evidence="1">Uncharacterized protein</fullName>
    </submittedName>
</protein>
<name>W4FKG3_APHAT</name>